<evidence type="ECO:0000313" key="2">
    <source>
        <dbReference type="Proteomes" id="UP000008514"/>
    </source>
</evidence>
<reference evidence="1" key="2">
    <citation type="submission" date="2012-09" db="EMBL/GenBank/DDBJ databases">
        <title>The complete sequence of Psychroflexus torquis an extreme psychrophile from sea-ice that is stimulated by light.</title>
        <authorList>
            <person name="Feng S."/>
            <person name="Powell S.M."/>
            <person name="Bowman J.P."/>
        </authorList>
    </citation>
    <scope>NUCLEOTIDE SEQUENCE [LARGE SCALE GENOMIC DNA]</scope>
    <source>
        <strain evidence="1">ATCC 700755</strain>
    </source>
</reference>
<dbReference type="OrthoDB" id="9796281at2"/>
<gene>
    <name evidence="1" type="ordered locus">P700755_003791</name>
</gene>
<dbReference type="eggNOG" id="ENOG5032X4T">
    <property type="taxonomic scope" value="Bacteria"/>
</dbReference>
<dbReference type="Pfam" id="PF08843">
    <property type="entry name" value="AbiEii"/>
    <property type="match status" value="1"/>
</dbReference>
<organism evidence="1 2">
    <name type="scientific">Psychroflexus torquis (strain ATCC 700755 / CIP 106069 / ACAM 623)</name>
    <dbReference type="NCBI Taxonomy" id="313595"/>
    <lineage>
        <taxon>Bacteria</taxon>
        <taxon>Pseudomonadati</taxon>
        <taxon>Bacteroidota</taxon>
        <taxon>Flavobacteriia</taxon>
        <taxon>Flavobacteriales</taxon>
        <taxon>Flavobacteriaceae</taxon>
        <taxon>Psychroflexus</taxon>
    </lineage>
</organism>
<evidence type="ECO:0000313" key="1">
    <source>
        <dbReference type="EMBL" id="AFU70368.1"/>
    </source>
</evidence>
<dbReference type="InterPro" id="IPR014942">
    <property type="entry name" value="AbiEii"/>
</dbReference>
<dbReference type="RefSeq" id="WP_015025906.1">
    <property type="nucleotide sequence ID" value="NC_018721.1"/>
</dbReference>
<dbReference type="Gene3D" id="3.10.450.620">
    <property type="entry name" value="JHP933, nucleotidyltransferase-like core domain"/>
    <property type="match status" value="1"/>
</dbReference>
<name>K4IKN8_PSYTT</name>
<proteinExistence type="predicted"/>
<dbReference type="STRING" id="313595.P700755_003791"/>
<sequence>MLKQGVSDELFNVILKLMNEPLLEDFLLGGGTNLSIKYNHRLSTDIDLFSTTIIGTKKLSLICNYIENEFGNNNVLISKQNFASEQFAWLQISLIKEEIKIDIIQNLKLLYGFELKDGIRLINDLDIGALKLLAASDRGNQKNFYDLYLLTEKTELEIYYDTLQRRIIEFSKEQDKTIFDIQVGKPINRLEKSLIF</sequence>
<dbReference type="AlphaFoldDB" id="K4IKN8"/>
<dbReference type="HOGENOM" id="CLU_106275_0_0_10"/>
<protein>
    <submittedName>
        <fullName evidence="1">Uncharacterized protein</fullName>
    </submittedName>
</protein>
<keyword evidence="2" id="KW-1185">Reference proteome</keyword>
<reference evidence="1" key="1">
    <citation type="submission" date="2006-03" db="EMBL/GenBank/DDBJ databases">
        <authorList>
            <person name="Bowman J."/>
            <person name="Ferriera S."/>
            <person name="Johnson J."/>
            <person name="Kravitz S."/>
            <person name="Halpern A."/>
            <person name="Remington K."/>
            <person name="Beeson K."/>
            <person name="Tran B."/>
            <person name="Rogers Y.-H."/>
            <person name="Friedman R."/>
            <person name="Venter J.C."/>
        </authorList>
    </citation>
    <scope>NUCLEOTIDE SEQUENCE [LARGE SCALE GENOMIC DNA]</scope>
    <source>
        <strain evidence="1">ATCC 700755</strain>
    </source>
</reference>
<dbReference type="KEGG" id="ptq:P700755_003791"/>
<dbReference type="Proteomes" id="UP000008514">
    <property type="component" value="Chromosome"/>
</dbReference>
<dbReference type="EMBL" id="CP003879">
    <property type="protein sequence ID" value="AFU70368.1"/>
    <property type="molecule type" value="Genomic_DNA"/>
</dbReference>
<accession>K4IKN8</accession>